<name>A0A6B0UU85_IXORI</name>
<protein>
    <submittedName>
        <fullName evidence="1">Uncharacterized protein</fullName>
    </submittedName>
</protein>
<reference evidence="1" key="1">
    <citation type="submission" date="2019-12" db="EMBL/GenBank/DDBJ databases">
        <title>An insight into the sialome of adult female Ixodes ricinus ticks feeding for 6 days.</title>
        <authorList>
            <person name="Perner J."/>
            <person name="Ribeiro J.M.C."/>
        </authorList>
    </citation>
    <scope>NUCLEOTIDE SEQUENCE</scope>
    <source>
        <strain evidence="1">Semi-engorged</strain>
        <tissue evidence="1">Salivary glands</tissue>
    </source>
</reference>
<organism evidence="1">
    <name type="scientific">Ixodes ricinus</name>
    <name type="common">Common tick</name>
    <name type="synonym">Acarus ricinus</name>
    <dbReference type="NCBI Taxonomy" id="34613"/>
    <lineage>
        <taxon>Eukaryota</taxon>
        <taxon>Metazoa</taxon>
        <taxon>Ecdysozoa</taxon>
        <taxon>Arthropoda</taxon>
        <taxon>Chelicerata</taxon>
        <taxon>Arachnida</taxon>
        <taxon>Acari</taxon>
        <taxon>Parasitiformes</taxon>
        <taxon>Ixodida</taxon>
        <taxon>Ixodoidea</taxon>
        <taxon>Ixodidae</taxon>
        <taxon>Ixodinae</taxon>
        <taxon>Ixodes</taxon>
    </lineage>
</organism>
<sequence length="141" mass="16044">MRVHLWVWEVLPEVRGVLFDGIATAVHIAPPIRAPSMGVGASREFAPKVAVPVSWRSPGPTLVHPRILRRLRHRLLWPTVIWWRPLFGRIPVPHPPSAFLPRRLKSAVWRRHPRRRGASPLRTVPGTLGRSAGPLHVWRLA</sequence>
<accession>A0A6B0UU85</accession>
<evidence type="ECO:0000313" key="1">
    <source>
        <dbReference type="EMBL" id="MXU93101.1"/>
    </source>
</evidence>
<dbReference type="EMBL" id="GIFC01011018">
    <property type="protein sequence ID" value="MXU93101.1"/>
    <property type="molecule type" value="Transcribed_RNA"/>
</dbReference>
<proteinExistence type="predicted"/>
<dbReference type="AlphaFoldDB" id="A0A6B0UU85"/>